<evidence type="ECO:0000313" key="2">
    <source>
        <dbReference type="Proteomes" id="UP000637774"/>
    </source>
</evidence>
<accession>A0ABQ1ZZ13</accession>
<proteinExistence type="predicted"/>
<name>A0ABQ1ZZ13_9BACT</name>
<evidence type="ECO:0000313" key="1">
    <source>
        <dbReference type="EMBL" id="GGH80935.1"/>
    </source>
</evidence>
<comment type="caution">
    <text evidence="1">The sequence shown here is derived from an EMBL/GenBank/DDBJ whole genome shotgun (WGS) entry which is preliminary data.</text>
</comment>
<sequence length="70" mass="7442">METLNVREYNDGKTAVVSGAILIILSNQSDGTANRAHLKYVVAGERQEKKLAGSAVAIAEASRPGNFRAL</sequence>
<dbReference type="Proteomes" id="UP000637774">
    <property type="component" value="Unassembled WGS sequence"/>
</dbReference>
<dbReference type="EMBL" id="BMGY01000004">
    <property type="protein sequence ID" value="GGH80935.1"/>
    <property type="molecule type" value="Genomic_DNA"/>
</dbReference>
<reference evidence="2" key="1">
    <citation type="journal article" date="2019" name="Int. J. Syst. Evol. Microbiol.">
        <title>The Global Catalogue of Microorganisms (GCM) 10K type strain sequencing project: providing services to taxonomists for standard genome sequencing and annotation.</title>
        <authorList>
            <consortium name="The Broad Institute Genomics Platform"/>
            <consortium name="The Broad Institute Genome Sequencing Center for Infectious Disease"/>
            <person name="Wu L."/>
            <person name="Ma J."/>
        </authorList>
    </citation>
    <scope>NUCLEOTIDE SEQUENCE [LARGE SCALE GENOMIC DNA]</scope>
    <source>
        <strain evidence="2">CGMCC 1.14966</strain>
    </source>
</reference>
<protein>
    <submittedName>
        <fullName evidence="1">Uncharacterized protein</fullName>
    </submittedName>
</protein>
<keyword evidence="2" id="KW-1185">Reference proteome</keyword>
<gene>
    <name evidence="1" type="ORF">GCM10011495_06900</name>
</gene>
<organism evidence="1 2">
    <name type="scientific">Hymenobacter frigidus</name>
    <dbReference type="NCBI Taxonomy" id="1524095"/>
    <lineage>
        <taxon>Bacteria</taxon>
        <taxon>Pseudomonadati</taxon>
        <taxon>Bacteroidota</taxon>
        <taxon>Cytophagia</taxon>
        <taxon>Cytophagales</taxon>
        <taxon>Hymenobacteraceae</taxon>
        <taxon>Hymenobacter</taxon>
    </lineage>
</organism>